<keyword evidence="3 5" id="KW-0472">Membrane</keyword>
<comment type="caution">
    <text evidence="6">The sequence shown here is derived from an EMBL/GenBank/DDBJ whole genome shotgun (WGS) entry which is preliminary data.</text>
</comment>
<feature type="transmembrane region" description="Helical" evidence="5">
    <location>
        <begin position="183"/>
        <end position="204"/>
    </location>
</feature>
<feature type="region of interest" description="Disordered" evidence="4">
    <location>
        <begin position="104"/>
        <end position="142"/>
    </location>
</feature>
<feature type="compositionally biased region" description="Low complexity" evidence="4">
    <location>
        <begin position="119"/>
        <end position="129"/>
    </location>
</feature>
<protein>
    <recommendedName>
        <fullName evidence="8">GET complex, subunit GET2</fullName>
    </recommendedName>
</protein>
<dbReference type="EMBL" id="PDNB01000110">
    <property type="protein sequence ID" value="PGH07388.1"/>
    <property type="molecule type" value="Genomic_DNA"/>
</dbReference>
<keyword evidence="7" id="KW-1185">Reference proteome</keyword>
<dbReference type="Pfam" id="PF08690">
    <property type="entry name" value="GET2"/>
    <property type="match status" value="1"/>
</dbReference>
<dbReference type="PANTHER" id="PTHR28263">
    <property type="entry name" value="GOLGI TO ER TRAFFIC PROTEIN 2"/>
    <property type="match status" value="1"/>
</dbReference>
<keyword evidence="2 5" id="KW-1133">Transmembrane helix</keyword>
<evidence type="ECO:0000313" key="6">
    <source>
        <dbReference type="EMBL" id="PGH07388.1"/>
    </source>
</evidence>
<dbReference type="STRING" id="1447875.A0A2B7XFL1"/>
<proteinExistence type="predicted"/>
<gene>
    <name evidence="6" type="ORF">AJ79_06290</name>
</gene>
<evidence type="ECO:0000256" key="3">
    <source>
        <dbReference type="ARBA" id="ARBA00023136"/>
    </source>
</evidence>
<feature type="transmembrane region" description="Helical" evidence="5">
    <location>
        <begin position="224"/>
        <end position="241"/>
    </location>
</feature>
<evidence type="ECO:0000256" key="5">
    <source>
        <dbReference type="SAM" id="Phobius"/>
    </source>
</evidence>
<dbReference type="Proteomes" id="UP000223968">
    <property type="component" value="Unassembled WGS sequence"/>
</dbReference>
<name>A0A2B7XFL1_9EURO</name>
<evidence type="ECO:0000313" key="7">
    <source>
        <dbReference type="Proteomes" id="UP000223968"/>
    </source>
</evidence>
<dbReference type="OrthoDB" id="5393181at2759"/>
<reference evidence="6 7" key="1">
    <citation type="submission" date="2017-10" db="EMBL/GenBank/DDBJ databases">
        <title>Comparative genomics in systemic dimorphic fungi from Ajellomycetaceae.</title>
        <authorList>
            <person name="Munoz J.F."/>
            <person name="Mcewen J.G."/>
            <person name="Clay O.K."/>
            <person name="Cuomo C.A."/>
        </authorList>
    </citation>
    <scope>NUCLEOTIDE SEQUENCE [LARGE SCALE GENOMIC DNA]</scope>
    <source>
        <strain evidence="6 7">UAMH5409</strain>
    </source>
</reference>
<feature type="compositionally biased region" description="Polar residues" evidence="4">
    <location>
        <begin position="36"/>
        <end position="45"/>
    </location>
</feature>
<evidence type="ECO:0000256" key="1">
    <source>
        <dbReference type="ARBA" id="ARBA00022692"/>
    </source>
</evidence>
<keyword evidence="1 5" id="KW-0812">Transmembrane</keyword>
<evidence type="ECO:0008006" key="8">
    <source>
        <dbReference type="Google" id="ProtNLM"/>
    </source>
</evidence>
<dbReference type="GO" id="GO:0006890">
    <property type="term" value="P:retrograde vesicle-mediated transport, Golgi to endoplasmic reticulum"/>
    <property type="evidence" value="ECO:0007669"/>
    <property type="project" value="TreeGrafter"/>
</dbReference>
<sequence>MSTAEESPAQQAARLRRERREAKIKAGGSARLDKITSLSGRTPSSMRDESPASLSDTTPTPEQPSQPPRKSVSPLPPSPNMEDQTPENIKAQEEYLRALLRSQGPLGQQSPEPNPGAVLSSLLGGSPPSGEGPGNNPFAGGEGGLEFNPVDLASAFGVPSFLANFFLGGNSQATSPAEQRIAWVWKLVHVIFSLAMGVYLLSLFQSSVSTYGNNPPPPATAQNPFVLFMTGEVALSATRVLTRARDGQLKNARAWVQILGEVLRDGKIAVFVLGAGMWLLGGEESGVNKS</sequence>
<accession>A0A2B7XFL1</accession>
<dbReference type="PANTHER" id="PTHR28263:SF1">
    <property type="entry name" value="GOLGI TO ER TRAFFIC PROTEIN 2"/>
    <property type="match status" value="1"/>
</dbReference>
<dbReference type="AlphaFoldDB" id="A0A2B7XFL1"/>
<feature type="region of interest" description="Disordered" evidence="4">
    <location>
        <begin position="1"/>
        <end position="85"/>
    </location>
</feature>
<evidence type="ECO:0000256" key="4">
    <source>
        <dbReference type="SAM" id="MobiDB-lite"/>
    </source>
</evidence>
<dbReference type="InterPro" id="IPR028143">
    <property type="entry name" value="Get2/sif1"/>
</dbReference>
<evidence type="ECO:0000256" key="2">
    <source>
        <dbReference type="ARBA" id="ARBA00022989"/>
    </source>
</evidence>
<organism evidence="6 7">
    <name type="scientific">Helicocarpus griseus UAMH5409</name>
    <dbReference type="NCBI Taxonomy" id="1447875"/>
    <lineage>
        <taxon>Eukaryota</taxon>
        <taxon>Fungi</taxon>
        <taxon>Dikarya</taxon>
        <taxon>Ascomycota</taxon>
        <taxon>Pezizomycotina</taxon>
        <taxon>Eurotiomycetes</taxon>
        <taxon>Eurotiomycetidae</taxon>
        <taxon>Onygenales</taxon>
        <taxon>Ajellomycetaceae</taxon>
        <taxon>Helicocarpus</taxon>
    </lineage>
</organism>